<protein>
    <submittedName>
        <fullName evidence="2">Uncharacterized protein</fullName>
    </submittedName>
</protein>
<dbReference type="AlphaFoldDB" id="K7ZCH4"/>
<keyword evidence="1" id="KW-1133">Transmembrane helix</keyword>
<dbReference type="KEGG" id="thal:A1OE_386"/>
<keyword evidence="3" id="KW-1185">Reference proteome</keyword>
<organism evidence="2 3">
    <name type="scientific">Candidatus Endolissoclinum faulkneri L2</name>
    <dbReference type="NCBI Taxonomy" id="1193729"/>
    <lineage>
        <taxon>Bacteria</taxon>
        <taxon>Pseudomonadati</taxon>
        <taxon>Pseudomonadota</taxon>
        <taxon>Alphaproteobacteria</taxon>
        <taxon>Rhodospirillales</taxon>
        <taxon>Rhodospirillaceae</taxon>
        <taxon>Candidatus Endolissoclinum</taxon>
    </lineage>
</organism>
<feature type="transmembrane region" description="Helical" evidence="1">
    <location>
        <begin position="12"/>
        <end position="32"/>
    </location>
</feature>
<gene>
    <name evidence="2" type="ORF">A1OE_386</name>
</gene>
<reference evidence="2 3" key="1">
    <citation type="journal article" date="2012" name="Proc. Natl. Acad. Sci. U.S.A.">
        <title>Genome streamlining and chemical defense in a coral reef symbiosis.</title>
        <authorList>
            <person name="Kwan J.C."/>
            <person name="Donia M.S."/>
            <person name="Han A.W."/>
            <person name="Hirose E."/>
            <person name="Haygood M.G."/>
            <person name="Schmidt E.W."/>
        </authorList>
    </citation>
    <scope>NUCLEOTIDE SEQUENCE [LARGE SCALE GENOMIC DNA]</scope>
    <source>
        <strain evidence="2 3">L2</strain>
    </source>
</reference>
<evidence type="ECO:0000313" key="2">
    <source>
        <dbReference type="EMBL" id="AFX98581.1"/>
    </source>
</evidence>
<evidence type="ECO:0000256" key="1">
    <source>
        <dbReference type="SAM" id="Phobius"/>
    </source>
</evidence>
<dbReference type="HOGENOM" id="CLU_3023432_0_0_5"/>
<proteinExistence type="predicted"/>
<keyword evidence="1" id="KW-0472">Membrane</keyword>
<dbReference type="EMBL" id="CP003539">
    <property type="protein sequence ID" value="AFX98581.1"/>
    <property type="molecule type" value="Genomic_DNA"/>
</dbReference>
<sequence length="55" mass="6987">MNKEEDKHYFFLNFTTKQIILLCILIHVLLYTEFKEHCQQEKLIEITYYQRYQER</sequence>
<keyword evidence="1" id="KW-0812">Transmembrane</keyword>
<name>K7ZCH4_9PROT</name>
<dbReference type="Proteomes" id="UP000010077">
    <property type="component" value="Chromosome"/>
</dbReference>
<evidence type="ECO:0000313" key="3">
    <source>
        <dbReference type="Proteomes" id="UP000010077"/>
    </source>
</evidence>
<accession>K7ZCH4</accession>